<dbReference type="InterPro" id="IPR053164">
    <property type="entry name" value="IS1016-like_transposase"/>
</dbReference>
<evidence type="ECO:0000313" key="2">
    <source>
        <dbReference type="EMBL" id="CAF4415295.1"/>
    </source>
</evidence>
<dbReference type="InterPro" id="IPR013087">
    <property type="entry name" value="Znf_C2H2_type"/>
</dbReference>
<accession>A0A820Q1S3</accession>
<proteinExistence type="predicted"/>
<gene>
    <name evidence="2" type="ORF">HFQ381_LOCUS21144</name>
</gene>
<dbReference type="AlphaFoldDB" id="A0A820Q1S3"/>
<comment type="caution">
    <text evidence="2">The sequence shown here is derived from an EMBL/GenBank/DDBJ whole genome shotgun (WGS) entry which is preliminary data.</text>
</comment>
<organism evidence="2 3">
    <name type="scientific">Rotaria socialis</name>
    <dbReference type="NCBI Taxonomy" id="392032"/>
    <lineage>
        <taxon>Eukaryota</taxon>
        <taxon>Metazoa</taxon>
        <taxon>Spiralia</taxon>
        <taxon>Gnathifera</taxon>
        <taxon>Rotifera</taxon>
        <taxon>Eurotatoria</taxon>
        <taxon>Bdelloidea</taxon>
        <taxon>Philodinida</taxon>
        <taxon>Philodinidae</taxon>
        <taxon>Rotaria</taxon>
    </lineage>
</organism>
<feature type="domain" description="C2H2-type" evidence="1">
    <location>
        <begin position="2"/>
        <end position="26"/>
    </location>
</feature>
<evidence type="ECO:0000259" key="1">
    <source>
        <dbReference type="PROSITE" id="PS00028"/>
    </source>
</evidence>
<protein>
    <recommendedName>
        <fullName evidence="1">C2H2-type domain-containing protein</fullName>
    </recommendedName>
</protein>
<dbReference type="PANTHER" id="PTHR47163:SF2">
    <property type="entry name" value="SI:DKEY-17M8.2"/>
    <property type="match status" value="1"/>
</dbReference>
<dbReference type="EMBL" id="CAJOBO010001871">
    <property type="protein sequence ID" value="CAF4415295.1"/>
    <property type="molecule type" value="Genomic_DNA"/>
</dbReference>
<reference evidence="2" key="1">
    <citation type="submission" date="2021-02" db="EMBL/GenBank/DDBJ databases">
        <authorList>
            <person name="Nowell W R."/>
        </authorList>
    </citation>
    <scope>NUCLEOTIDE SEQUENCE</scope>
</reference>
<dbReference type="PANTHER" id="PTHR47163">
    <property type="entry name" value="DDE_TNP_IS1595 DOMAIN-CONTAINING PROTEIN"/>
    <property type="match status" value="1"/>
</dbReference>
<evidence type="ECO:0000313" key="3">
    <source>
        <dbReference type="Proteomes" id="UP000663851"/>
    </source>
</evidence>
<name>A0A820Q1S3_9BILA</name>
<dbReference type="Proteomes" id="UP000663851">
    <property type="component" value="Unassembled WGS sequence"/>
</dbReference>
<sequence>MCHLSGCSSTFEFSAKLDSHISANLHKVPPPNPRTSNDMVRLHLIEAVRSINTQTNRATDRVRKQNDIIDGDVSNSVHAQHISSAGRTLLTRKHNNTMSEKTINFIEDISLNSHKNGSKLTPDQVQHQMRTQRDHRKVQKLFRSQEYPTINQIKYHFRILGLKHGVTAKQDLIAELFEQNAEESGLGVTIANWKNFMRDFCVEYFIQHPTIIGGIGHIVEIDESAQGLNENIIEVISTNSLCLVITTIYCDQWAAYNALSHPNNVSHRYGNQTVNHSVYFVDPTALVLKSNSYGGERQKKNGNHSISCAFRQEPIGKSSESNRKFPAGILLQILAISSVFLQNTLFSPHFPVGSRSIRSPESLTWVHTQNIENIWMVAQIKKKNQMKQYRTSLGGYLLQFMWRRRFGNLLFESLICLIQQQYPVTQVGIK</sequence>
<dbReference type="PROSITE" id="PS00028">
    <property type="entry name" value="ZINC_FINGER_C2H2_1"/>
    <property type="match status" value="1"/>
</dbReference>